<dbReference type="Pfam" id="PF08281">
    <property type="entry name" value="Sigma70_r4_2"/>
    <property type="match status" value="1"/>
</dbReference>
<evidence type="ECO:0000313" key="8">
    <source>
        <dbReference type="Proteomes" id="UP000028715"/>
    </source>
</evidence>
<evidence type="ECO:0000256" key="2">
    <source>
        <dbReference type="ARBA" id="ARBA00023015"/>
    </source>
</evidence>
<evidence type="ECO:0000259" key="6">
    <source>
        <dbReference type="Pfam" id="PF08281"/>
    </source>
</evidence>
<keyword evidence="4" id="KW-0804">Transcription</keyword>
<dbReference type="OrthoDB" id="759001at2"/>
<dbReference type="Gene3D" id="1.10.10.10">
    <property type="entry name" value="Winged helix-like DNA-binding domain superfamily/Winged helix DNA-binding domain"/>
    <property type="match status" value="1"/>
</dbReference>
<comment type="similarity">
    <text evidence="1">Belongs to the sigma-70 factor family. ECF subfamily.</text>
</comment>
<reference evidence="7 8" key="1">
    <citation type="submission" date="2014-07" db="EMBL/GenBank/DDBJ databases">
        <title>Genome of Flavobacterium reichenbachii LMG 25512.</title>
        <authorList>
            <person name="Stropko S.J."/>
            <person name="Pipes S.E."/>
            <person name="Newman J.D."/>
        </authorList>
    </citation>
    <scope>NUCLEOTIDE SEQUENCE [LARGE SCALE GENOMIC DNA]</scope>
    <source>
        <strain evidence="7 8">LMG 25512</strain>
    </source>
</reference>
<keyword evidence="2" id="KW-0805">Transcription regulation</keyword>
<gene>
    <name evidence="7" type="ORF">IW19_00560</name>
</gene>
<feature type="domain" description="RNA polymerase sigma factor 70 region 4 type 2" evidence="6">
    <location>
        <begin position="125"/>
        <end position="174"/>
    </location>
</feature>
<accession>A0A085ZI46</accession>
<evidence type="ECO:0000256" key="3">
    <source>
        <dbReference type="ARBA" id="ARBA00023082"/>
    </source>
</evidence>
<dbReference type="EMBL" id="JPRL01000001">
    <property type="protein sequence ID" value="KFF04110.1"/>
    <property type="molecule type" value="Genomic_DNA"/>
</dbReference>
<dbReference type="Proteomes" id="UP000028715">
    <property type="component" value="Unassembled WGS sequence"/>
</dbReference>
<comment type="caution">
    <text evidence="7">The sequence shown here is derived from an EMBL/GenBank/DDBJ whole genome shotgun (WGS) entry which is preliminary data.</text>
</comment>
<dbReference type="PANTHER" id="PTHR43133:SF46">
    <property type="entry name" value="RNA POLYMERASE SIGMA-70 FACTOR ECF SUBFAMILY"/>
    <property type="match status" value="1"/>
</dbReference>
<dbReference type="RefSeq" id="WP_035679923.1">
    <property type="nucleotide sequence ID" value="NZ_JPRL01000001.1"/>
</dbReference>
<feature type="domain" description="RNA polymerase sigma-70 region 2" evidence="5">
    <location>
        <begin position="27"/>
        <end position="93"/>
    </location>
</feature>
<dbReference type="STRING" id="362418.IW19_00560"/>
<dbReference type="eggNOG" id="COG1595">
    <property type="taxonomic scope" value="Bacteria"/>
</dbReference>
<evidence type="ECO:0008006" key="9">
    <source>
        <dbReference type="Google" id="ProtNLM"/>
    </source>
</evidence>
<dbReference type="InterPro" id="IPR013249">
    <property type="entry name" value="RNA_pol_sigma70_r4_t2"/>
</dbReference>
<dbReference type="NCBIfam" id="TIGR02937">
    <property type="entry name" value="sigma70-ECF"/>
    <property type="match status" value="1"/>
</dbReference>
<evidence type="ECO:0000256" key="1">
    <source>
        <dbReference type="ARBA" id="ARBA00010641"/>
    </source>
</evidence>
<dbReference type="NCBIfam" id="TIGR02985">
    <property type="entry name" value="Sig70_bacteroi1"/>
    <property type="match status" value="1"/>
</dbReference>
<dbReference type="GO" id="GO:0006352">
    <property type="term" value="P:DNA-templated transcription initiation"/>
    <property type="evidence" value="ECO:0007669"/>
    <property type="project" value="InterPro"/>
</dbReference>
<dbReference type="InterPro" id="IPR013325">
    <property type="entry name" value="RNA_pol_sigma_r2"/>
</dbReference>
<dbReference type="SUPFAM" id="SSF88946">
    <property type="entry name" value="Sigma2 domain of RNA polymerase sigma factors"/>
    <property type="match status" value="1"/>
</dbReference>
<keyword evidence="8" id="KW-1185">Reference proteome</keyword>
<dbReference type="InterPro" id="IPR014327">
    <property type="entry name" value="RNA_pol_sigma70_bacteroid"/>
</dbReference>
<sequence length="195" mass="22535">MAVNSTFDETKLIRELSQGSEPAFTSLYNHYKNAVYATALKITKSKNLAEETVQDVFLKIWQNHENLGEIANFENYLFIISRNHIFDMLKKIARDTSLISDIKYKNTSSSDTDTAIKDAQYAVILNQIVEQLPPQQQKIYKMAKWEGLSHQKIGENLGISTETVKKHMAQALKFVRHKISPYMNMFMSLFLFFNL</sequence>
<dbReference type="Gene3D" id="1.10.1740.10">
    <property type="match status" value="1"/>
</dbReference>
<name>A0A085ZI46_9FLAO</name>
<keyword evidence="3" id="KW-0731">Sigma factor</keyword>
<evidence type="ECO:0000259" key="5">
    <source>
        <dbReference type="Pfam" id="PF04542"/>
    </source>
</evidence>
<dbReference type="PANTHER" id="PTHR43133">
    <property type="entry name" value="RNA POLYMERASE ECF-TYPE SIGMA FACTO"/>
    <property type="match status" value="1"/>
</dbReference>
<dbReference type="InterPro" id="IPR013324">
    <property type="entry name" value="RNA_pol_sigma_r3/r4-like"/>
</dbReference>
<dbReference type="Pfam" id="PF04542">
    <property type="entry name" value="Sigma70_r2"/>
    <property type="match status" value="1"/>
</dbReference>
<dbReference type="CDD" id="cd06171">
    <property type="entry name" value="Sigma70_r4"/>
    <property type="match status" value="1"/>
</dbReference>
<protein>
    <recommendedName>
        <fullName evidence="9">RNA polymerase sigma-70 factor</fullName>
    </recommendedName>
</protein>
<dbReference type="AlphaFoldDB" id="A0A085ZI46"/>
<dbReference type="InterPro" id="IPR039425">
    <property type="entry name" value="RNA_pol_sigma-70-like"/>
</dbReference>
<proteinExistence type="inferred from homology"/>
<dbReference type="InterPro" id="IPR036388">
    <property type="entry name" value="WH-like_DNA-bd_sf"/>
</dbReference>
<dbReference type="GO" id="GO:0016987">
    <property type="term" value="F:sigma factor activity"/>
    <property type="evidence" value="ECO:0007669"/>
    <property type="project" value="UniProtKB-KW"/>
</dbReference>
<organism evidence="7 8">
    <name type="scientific">Flavobacterium reichenbachii</name>
    <dbReference type="NCBI Taxonomy" id="362418"/>
    <lineage>
        <taxon>Bacteria</taxon>
        <taxon>Pseudomonadati</taxon>
        <taxon>Bacteroidota</taxon>
        <taxon>Flavobacteriia</taxon>
        <taxon>Flavobacteriales</taxon>
        <taxon>Flavobacteriaceae</taxon>
        <taxon>Flavobacterium</taxon>
    </lineage>
</organism>
<evidence type="ECO:0000313" key="7">
    <source>
        <dbReference type="EMBL" id="KFF04110.1"/>
    </source>
</evidence>
<evidence type="ECO:0000256" key="4">
    <source>
        <dbReference type="ARBA" id="ARBA00023163"/>
    </source>
</evidence>
<dbReference type="InterPro" id="IPR014284">
    <property type="entry name" value="RNA_pol_sigma-70_dom"/>
</dbReference>
<dbReference type="InterPro" id="IPR007627">
    <property type="entry name" value="RNA_pol_sigma70_r2"/>
</dbReference>
<dbReference type="SUPFAM" id="SSF88659">
    <property type="entry name" value="Sigma3 and sigma4 domains of RNA polymerase sigma factors"/>
    <property type="match status" value="1"/>
</dbReference>
<dbReference type="GO" id="GO:0003677">
    <property type="term" value="F:DNA binding"/>
    <property type="evidence" value="ECO:0007669"/>
    <property type="project" value="InterPro"/>
</dbReference>